<name>A0A409XNL2_PSICY</name>
<sequence>MVRKVQISGSNFSPYGSDSFSIRALTDTVICHVAGMKHQYSGYPDSLEAPPIPANTSARYLFKLQSNPNEPQCRHYRARRVRVRLPICKPDKTTITDDLKIIIVLGCEENATTVK</sequence>
<dbReference type="InParanoid" id="A0A409XNL2"/>
<dbReference type="Proteomes" id="UP000283269">
    <property type="component" value="Unassembled WGS sequence"/>
</dbReference>
<protein>
    <submittedName>
        <fullName evidence="1">Uncharacterized protein</fullName>
    </submittedName>
</protein>
<dbReference type="AlphaFoldDB" id="A0A409XNL2"/>
<accession>A0A409XNL2</accession>
<dbReference type="EMBL" id="NHYD01001049">
    <property type="protein sequence ID" value="PPQ92405.1"/>
    <property type="molecule type" value="Genomic_DNA"/>
</dbReference>
<proteinExistence type="predicted"/>
<organism evidence="1 2">
    <name type="scientific">Psilocybe cyanescens</name>
    <dbReference type="NCBI Taxonomy" id="93625"/>
    <lineage>
        <taxon>Eukaryota</taxon>
        <taxon>Fungi</taxon>
        <taxon>Dikarya</taxon>
        <taxon>Basidiomycota</taxon>
        <taxon>Agaricomycotina</taxon>
        <taxon>Agaricomycetes</taxon>
        <taxon>Agaricomycetidae</taxon>
        <taxon>Agaricales</taxon>
        <taxon>Agaricineae</taxon>
        <taxon>Strophariaceae</taxon>
        <taxon>Psilocybe</taxon>
    </lineage>
</organism>
<evidence type="ECO:0000313" key="1">
    <source>
        <dbReference type="EMBL" id="PPQ92405.1"/>
    </source>
</evidence>
<evidence type="ECO:0000313" key="2">
    <source>
        <dbReference type="Proteomes" id="UP000283269"/>
    </source>
</evidence>
<reference evidence="1 2" key="1">
    <citation type="journal article" date="2018" name="Evol. Lett.">
        <title>Horizontal gene cluster transfer increased hallucinogenic mushroom diversity.</title>
        <authorList>
            <person name="Reynolds H.T."/>
            <person name="Vijayakumar V."/>
            <person name="Gluck-Thaler E."/>
            <person name="Korotkin H.B."/>
            <person name="Matheny P.B."/>
            <person name="Slot J.C."/>
        </authorList>
    </citation>
    <scope>NUCLEOTIDE SEQUENCE [LARGE SCALE GENOMIC DNA]</scope>
    <source>
        <strain evidence="1 2">2631</strain>
    </source>
</reference>
<comment type="caution">
    <text evidence="1">The sequence shown here is derived from an EMBL/GenBank/DDBJ whole genome shotgun (WGS) entry which is preliminary data.</text>
</comment>
<keyword evidence="2" id="KW-1185">Reference proteome</keyword>
<gene>
    <name evidence="1" type="ORF">CVT25_008755</name>
</gene>